<protein>
    <submittedName>
        <fullName evidence="2">Uncharacterized protein</fullName>
    </submittedName>
</protein>
<dbReference type="EMBL" id="CASHTH010004080">
    <property type="protein sequence ID" value="CAI8053249.1"/>
    <property type="molecule type" value="Genomic_DNA"/>
</dbReference>
<organism evidence="2 3">
    <name type="scientific">Geodia barretti</name>
    <name type="common">Barrett's horny sponge</name>
    <dbReference type="NCBI Taxonomy" id="519541"/>
    <lineage>
        <taxon>Eukaryota</taxon>
        <taxon>Metazoa</taxon>
        <taxon>Porifera</taxon>
        <taxon>Demospongiae</taxon>
        <taxon>Heteroscleromorpha</taxon>
        <taxon>Tetractinellida</taxon>
        <taxon>Astrophorina</taxon>
        <taxon>Geodiidae</taxon>
        <taxon>Geodia</taxon>
    </lineage>
</organism>
<feature type="compositionally biased region" description="Basic residues" evidence="1">
    <location>
        <begin position="50"/>
        <end position="60"/>
    </location>
</feature>
<proteinExistence type="predicted"/>
<comment type="caution">
    <text evidence="2">The sequence shown here is derived from an EMBL/GenBank/DDBJ whole genome shotgun (WGS) entry which is preliminary data.</text>
</comment>
<name>A0AA35TSA8_GEOBA</name>
<evidence type="ECO:0000313" key="2">
    <source>
        <dbReference type="EMBL" id="CAI8053249.1"/>
    </source>
</evidence>
<feature type="non-terminal residue" evidence="2">
    <location>
        <position position="1"/>
    </location>
</feature>
<feature type="region of interest" description="Disordered" evidence="1">
    <location>
        <begin position="1"/>
        <end position="77"/>
    </location>
</feature>
<gene>
    <name evidence="2" type="ORF">GBAR_LOCUS29122</name>
</gene>
<evidence type="ECO:0000256" key="1">
    <source>
        <dbReference type="SAM" id="MobiDB-lite"/>
    </source>
</evidence>
<feature type="compositionally biased region" description="Low complexity" evidence="1">
    <location>
        <begin position="25"/>
        <end position="35"/>
    </location>
</feature>
<sequence>GERARARKRGTRSPQGKSHRYAPGTPTSTSTITNSDSDRAANPPSDPLHRQHIWAHHPGHLSHGWPRLRQPKRLWDS</sequence>
<dbReference type="AlphaFoldDB" id="A0AA35TSA8"/>
<feature type="compositionally biased region" description="Basic residues" evidence="1">
    <location>
        <begin position="1"/>
        <end position="11"/>
    </location>
</feature>
<accession>A0AA35TSA8</accession>
<dbReference type="Proteomes" id="UP001174909">
    <property type="component" value="Unassembled WGS sequence"/>
</dbReference>
<evidence type="ECO:0000313" key="3">
    <source>
        <dbReference type="Proteomes" id="UP001174909"/>
    </source>
</evidence>
<keyword evidence="3" id="KW-1185">Reference proteome</keyword>
<reference evidence="2" key="1">
    <citation type="submission" date="2023-03" db="EMBL/GenBank/DDBJ databases">
        <authorList>
            <person name="Steffen K."/>
            <person name="Cardenas P."/>
        </authorList>
    </citation>
    <scope>NUCLEOTIDE SEQUENCE</scope>
</reference>